<feature type="binding site" evidence="11">
    <location>
        <position position="457"/>
    </location>
    <ligand>
        <name>substrate</name>
    </ligand>
</feature>
<dbReference type="SUPFAM" id="SSF49303">
    <property type="entry name" value="beta-Galactosidase/glucuronidase domain"/>
    <property type="match status" value="2"/>
</dbReference>
<dbReference type="HAMAP" id="MF_01687">
    <property type="entry name" value="Beta_gal"/>
    <property type="match status" value="1"/>
</dbReference>
<dbReference type="InterPro" id="IPR023232">
    <property type="entry name" value="Glyco_hydro_2_AS"/>
</dbReference>
<evidence type="ECO:0000313" key="13">
    <source>
        <dbReference type="EMBL" id="MBO1109303.1"/>
    </source>
</evidence>
<dbReference type="Gene3D" id="2.70.98.10">
    <property type="match status" value="1"/>
</dbReference>
<feature type="binding site" evidence="11">
    <location>
        <position position="597"/>
    </location>
    <ligand>
        <name>Na(+)</name>
        <dbReference type="ChEBI" id="CHEBI:29101"/>
    </ligand>
</feature>
<keyword evidence="6 11" id="KW-0378">Hydrolase</keyword>
<dbReference type="NCBIfam" id="NF007074">
    <property type="entry name" value="PRK09525.1"/>
    <property type="match status" value="1"/>
</dbReference>
<feature type="binding site" evidence="11">
    <location>
        <position position="1013"/>
    </location>
    <ligand>
        <name>substrate</name>
    </ligand>
</feature>
<evidence type="ECO:0000256" key="6">
    <source>
        <dbReference type="ARBA" id="ARBA00022801"/>
    </source>
</evidence>
<keyword evidence="8 11" id="KW-0915">Sodium</keyword>
<dbReference type="InterPro" id="IPR006104">
    <property type="entry name" value="Glyco_hydro_2_N"/>
</dbReference>
<dbReference type="EMBL" id="JAFNAA010000017">
    <property type="protein sequence ID" value="MBO1109303.1"/>
    <property type="molecule type" value="Genomic_DNA"/>
</dbReference>
<dbReference type="SMART" id="SM01038">
    <property type="entry name" value="Bgal_small_N"/>
    <property type="match status" value="1"/>
</dbReference>
<feature type="binding site" evidence="11">
    <location>
        <position position="600"/>
    </location>
    <ligand>
        <name>Na(+)</name>
        <dbReference type="ChEBI" id="CHEBI:29101"/>
    </ligand>
</feature>
<keyword evidence="9 11" id="KW-0326">Glycosidase</keyword>
<dbReference type="InterPro" id="IPR014718">
    <property type="entry name" value="GH-type_carb-bd"/>
</dbReference>
<dbReference type="InterPro" id="IPR017853">
    <property type="entry name" value="GH"/>
</dbReference>
<comment type="catalytic activity">
    <reaction evidence="1 11">
        <text>Hydrolysis of terminal non-reducing beta-D-galactose residues in beta-D-galactosides.</text>
        <dbReference type="EC" id="3.2.1.23"/>
    </reaction>
</comment>
<keyword evidence="7 11" id="KW-0460">Magnesium</keyword>
<sequence>MNAFSSILQRRDWENPQSVNIHCLQAHSPLSSFRSMTDALDGVHAQRRSLNGEWKFKLFEAPEWVEGAFIAPHFDDTPWDSIPVPSNWQLHGYDKPIYANVKYPFNVNPPFVPQDNPTGCYRTTFTLTDAELTNTQRIIFDGVNSAFHLWCNGHWVGYSQDSRLPAEFDLTPYLIAGENTLAVMVLRWSDGSYLEDQDMWWLSGIFRDVTLLSKPQYCITDVFVTPDLDASYRDGTLSIQTHLCAPETYQVQVQLFEGEQPITEPCIERPHNRRIDERGSWRDVVFHSLHVREPKQWSAETPTLYRVVVSLLDEQGQHIESEAYQVGFRKVEIVDGQLKLNGKALLIRGVNRHEHHPTLGHVMTEEDMIRDICLMKQHNFNAVRTAHYPNHPRWYELCDQYGLYVCDEANIETHGMQPMCRLSSDPQWAHAYMSRYTQMVLRDKNHPSIIIWSLGNESGHGSNHDAMYAWSKNFDPSRPVQYEGGGANTSATDIIAPMYARVETTLADEAVPKWPIKKWISLPNEQRPLILCEYAHAMGNSLGSFNDYWDAFREYPRLQGGFIWDWVDQGLSQWDEHGQHFWAYGGDFGDEINDRQFCINGLVFPDRTIHPTLEEAKYCQRMLTVTLQQQRAADCVLLVRNEHLFRATDNEVLHWSLLENGLVIQTGSVALNLAADSQQILEIPCHFLPKAQAVYHLNTDIALLADTPWAPAGHVCASEQFALTHHAGLHLPCFEPHINALLAPQLSHNVTRNAQTLQVSSVDNQVQWTWDCHSGLLTDWRIAGQAQFLAAPHDNFFRAPLDNDIGISEVDNVDPNAWACRWDLAGINQWTRECIRCQGEMLQQTAQVSSTFVYQFNGVVQAITTWTYILHNSGEMQLAIDVQLAEHLPPMPRIGLELQLPLHESQTSVSWFGLGPFENYPDRLAAARAGVYTQPLAAMHTPYIFPTDSGLRCNTQKLQVNQLEITGQFHFAVSRYAQTHLAAAKHTHELREEDKIYVRIDHQHMGVGGDDSWSPSVHQAFQLTDKTYQYRVSMKPRTHH</sequence>
<dbReference type="InterPro" id="IPR006103">
    <property type="entry name" value="Glyco_hydro_2_cat"/>
</dbReference>
<feature type="binding site" evidence="11">
    <location>
        <position position="593"/>
    </location>
    <ligand>
        <name>Mg(2+)</name>
        <dbReference type="ChEBI" id="CHEBI:18420"/>
        <label>2</label>
    </ligand>
</feature>
<dbReference type="Gene3D" id="2.60.40.10">
    <property type="entry name" value="Immunoglobulins"/>
    <property type="match status" value="2"/>
</dbReference>
<dbReference type="GO" id="GO:0004565">
    <property type="term" value="F:beta-galactosidase activity"/>
    <property type="evidence" value="ECO:0007669"/>
    <property type="project" value="UniProtKB-EC"/>
</dbReference>
<evidence type="ECO:0000256" key="11">
    <source>
        <dbReference type="HAMAP-Rule" id="MF_01687"/>
    </source>
</evidence>
<keyword evidence="5 11" id="KW-0479">Metal-binding</keyword>
<dbReference type="PANTHER" id="PTHR46323">
    <property type="entry name" value="BETA-GALACTOSIDASE"/>
    <property type="match status" value="1"/>
</dbReference>
<comment type="similarity">
    <text evidence="2 11">Belongs to the glycosyl hydrolase 2 family.</text>
</comment>
<evidence type="ECO:0000256" key="3">
    <source>
        <dbReference type="ARBA" id="ARBA00012756"/>
    </source>
</evidence>
<accession>A0A8I2B655</accession>
<dbReference type="Gene3D" id="3.20.20.80">
    <property type="entry name" value="Glycosidases"/>
    <property type="match status" value="1"/>
</dbReference>
<feature type="domain" description="Beta galactosidase small chain/" evidence="12">
    <location>
        <begin position="761"/>
        <end position="1035"/>
    </location>
</feature>
<reference evidence="13" key="1">
    <citation type="submission" date="2021-03" db="EMBL/GenBank/DDBJ databases">
        <title>Plesiomonas shigelloides zfcc0051, isolated from zebrafish feces.</title>
        <authorList>
            <person name="Vanderhoek Z."/>
            <person name="Gaulke C."/>
        </authorList>
    </citation>
    <scope>NUCLEOTIDE SEQUENCE</scope>
    <source>
        <strain evidence="13">Zfcc0051</strain>
    </source>
</reference>
<feature type="active site" description="Proton donor" evidence="11">
    <location>
        <position position="457"/>
    </location>
</feature>
<dbReference type="InterPro" id="IPR013783">
    <property type="entry name" value="Ig-like_fold"/>
</dbReference>
<evidence type="ECO:0000256" key="7">
    <source>
        <dbReference type="ARBA" id="ARBA00022842"/>
    </source>
</evidence>
<feature type="binding site" evidence="11">
    <location>
        <begin position="533"/>
        <end position="536"/>
    </location>
    <ligand>
        <name>substrate</name>
    </ligand>
</feature>
<comment type="cofactor">
    <cofactor evidence="11">
        <name>Na(+)</name>
        <dbReference type="ChEBI" id="CHEBI:29101"/>
    </cofactor>
    <text evidence="11">Binds 1 sodium ion per monomer.</text>
</comment>
<evidence type="ECO:0000256" key="4">
    <source>
        <dbReference type="ARBA" id="ARBA00013303"/>
    </source>
</evidence>
<evidence type="ECO:0000256" key="9">
    <source>
        <dbReference type="ARBA" id="ARBA00023295"/>
    </source>
</evidence>
<feature type="binding site" evidence="11">
    <location>
        <position position="414"/>
    </location>
    <ligand>
        <name>Mg(2+)</name>
        <dbReference type="ChEBI" id="CHEBI:18420"/>
        <label>1</label>
    </ligand>
</feature>
<name>A0A8I2B655_PLESH</name>
<evidence type="ECO:0000256" key="5">
    <source>
        <dbReference type="ARBA" id="ARBA00022723"/>
    </source>
</evidence>
<dbReference type="PANTHER" id="PTHR46323:SF2">
    <property type="entry name" value="BETA-GALACTOSIDASE"/>
    <property type="match status" value="1"/>
</dbReference>
<feature type="binding site" evidence="11">
    <location>
        <position position="457"/>
    </location>
    <ligand>
        <name>Mg(2+)</name>
        <dbReference type="ChEBI" id="CHEBI:18420"/>
        <label>1</label>
    </ligand>
</feature>
<feature type="binding site" evidence="11">
    <location>
        <position position="412"/>
    </location>
    <ligand>
        <name>Mg(2+)</name>
        <dbReference type="ChEBI" id="CHEBI:18420"/>
        <label>1</label>
    </ligand>
</feature>
<dbReference type="GO" id="GO:0000287">
    <property type="term" value="F:magnesium ion binding"/>
    <property type="evidence" value="ECO:0007669"/>
    <property type="project" value="UniProtKB-UniRule"/>
</dbReference>
<dbReference type="InterPro" id="IPR032312">
    <property type="entry name" value="LacZ_4"/>
</dbReference>
<protein>
    <recommendedName>
        <fullName evidence="4 11">Beta-galactosidase</fullName>
        <shortName evidence="11">Beta-gal</shortName>
        <ecNumber evidence="3 11">3.2.1.23</ecNumber>
    </recommendedName>
    <alternativeName>
        <fullName evidence="10 11">Lactase</fullName>
    </alternativeName>
</protein>
<dbReference type="InterPro" id="IPR008979">
    <property type="entry name" value="Galactose-bd-like_sf"/>
</dbReference>
<gene>
    <name evidence="11" type="primary">lacZ</name>
    <name evidence="13" type="ORF">J2R62_13975</name>
</gene>
<feature type="binding site" evidence="11">
    <location>
        <position position="100"/>
    </location>
    <ligand>
        <name>substrate</name>
    </ligand>
</feature>
<feature type="active site" description="Nucleophile" evidence="11">
    <location>
        <position position="533"/>
    </location>
</feature>
<dbReference type="InterPro" id="IPR004199">
    <property type="entry name" value="B-gal_small/dom_5"/>
</dbReference>
<dbReference type="Pfam" id="PF02837">
    <property type="entry name" value="Glyco_hydro_2_N"/>
    <property type="match status" value="1"/>
</dbReference>
<comment type="caution">
    <text evidence="13">The sequence shown here is derived from an EMBL/GenBank/DDBJ whole genome shotgun (WGS) entry which is preliminary data.</text>
</comment>
<feature type="binding site" evidence="11">
    <location>
        <position position="198"/>
    </location>
    <ligand>
        <name>Na(+)</name>
        <dbReference type="ChEBI" id="CHEBI:29101"/>
    </ligand>
</feature>
<dbReference type="Pfam" id="PF02929">
    <property type="entry name" value="Bgal_small_N"/>
    <property type="match status" value="1"/>
</dbReference>
<comment type="subunit">
    <text evidence="11">Homotetramer.</text>
</comment>
<dbReference type="FunFam" id="3.20.20.80:FF:000018">
    <property type="entry name" value="Beta-galactosidase"/>
    <property type="match status" value="1"/>
</dbReference>
<dbReference type="Pfam" id="PF02836">
    <property type="entry name" value="Glyco_hydro_2_C"/>
    <property type="match status" value="1"/>
</dbReference>
<dbReference type="InterPro" id="IPR006101">
    <property type="entry name" value="Glyco_hydro_2"/>
</dbReference>
<dbReference type="SUPFAM" id="SSF49785">
    <property type="entry name" value="Galactose-binding domain-like"/>
    <property type="match status" value="1"/>
</dbReference>
<dbReference type="PROSITE" id="PS00608">
    <property type="entry name" value="GLYCOSYL_HYDROL_F2_2"/>
    <property type="match status" value="1"/>
</dbReference>
<dbReference type="RefSeq" id="WP_207542488.1">
    <property type="nucleotide sequence ID" value="NZ_JAFNAA010000017.1"/>
</dbReference>
<dbReference type="EC" id="3.2.1.23" evidence="3 11"/>
<feature type="site" description="Transition state stabilizer" evidence="11">
    <location>
        <position position="387"/>
    </location>
</feature>
<evidence type="ECO:0000256" key="10">
    <source>
        <dbReference type="ARBA" id="ARBA00032230"/>
    </source>
</evidence>
<dbReference type="PRINTS" id="PR00132">
    <property type="entry name" value="GLHYDRLASE2"/>
</dbReference>
<proteinExistence type="inferred from homology"/>
<dbReference type="SUPFAM" id="SSF74650">
    <property type="entry name" value="Galactose mutarotase-like"/>
    <property type="match status" value="1"/>
</dbReference>
<dbReference type="Pfam" id="PF00703">
    <property type="entry name" value="Glyco_hydro_2"/>
    <property type="match status" value="1"/>
</dbReference>
<evidence type="ECO:0000313" key="14">
    <source>
        <dbReference type="Proteomes" id="UP000664658"/>
    </source>
</evidence>
<dbReference type="Proteomes" id="UP000664658">
    <property type="component" value="Unassembled WGS sequence"/>
</dbReference>
<dbReference type="Gene3D" id="2.60.120.260">
    <property type="entry name" value="Galactose-binding domain-like"/>
    <property type="match status" value="1"/>
</dbReference>
<feature type="binding site" evidence="11">
    <location>
        <position position="600"/>
    </location>
    <ligand>
        <name>substrate</name>
    </ligand>
</feature>
<dbReference type="InterPro" id="IPR050347">
    <property type="entry name" value="Bact_Beta-galactosidase"/>
</dbReference>
<feature type="binding site" evidence="11">
    <location>
        <position position="198"/>
    </location>
    <ligand>
        <name>substrate</name>
    </ligand>
</feature>
<dbReference type="GO" id="GO:0030246">
    <property type="term" value="F:carbohydrate binding"/>
    <property type="evidence" value="ECO:0007669"/>
    <property type="project" value="InterPro"/>
</dbReference>
<evidence type="ECO:0000256" key="8">
    <source>
        <dbReference type="ARBA" id="ARBA00023053"/>
    </source>
</evidence>
<comment type="cofactor">
    <cofactor evidence="11">
        <name>Mg(2+)</name>
        <dbReference type="ChEBI" id="CHEBI:18420"/>
    </cofactor>
    <text evidence="11">Binds 2 magnesium ions per monomer.</text>
</comment>
<evidence type="ECO:0000256" key="1">
    <source>
        <dbReference type="ARBA" id="ARBA00001412"/>
    </source>
</evidence>
<organism evidence="13 14">
    <name type="scientific">Plesiomonas shigelloides</name>
    <name type="common">Aeromonas shigelloides</name>
    <dbReference type="NCBI Taxonomy" id="703"/>
    <lineage>
        <taxon>Bacteria</taxon>
        <taxon>Pseudomonadati</taxon>
        <taxon>Pseudomonadota</taxon>
        <taxon>Gammaproteobacteria</taxon>
        <taxon>Enterobacterales</taxon>
        <taxon>Enterobacteriaceae</taxon>
        <taxon>Plesiomonas</taxon>
    </lineage>
</organism>
<dbReference type="AlphaFoldDB" id="A0A8I2B655"/>
<dbReference type="InterPro" id="IPR006102">
    <property type="entry name" value="Ig-like_GH2"/>
</dbReference>
<evidence type="ECO:0000256" key="2">
    <source>
        <dbReference type="ARBA" id="ARBA00007401"/>
    </source>
</evidence>
<dbReference type="InterPro" id="IPR011013">
    <property type="entry name" value="Gal_mutarotase_sf_dom"/>
</dbReference>
<dbReference type="InterPro" id="IPR023933">
    <property type="entry name" value="Glyco_hydro_2_beta_Galsidase"/>
</dbReference>
<dbReference type="SUPFAM" id="SSF51445">
    <property type="entry name" value="(Trans)glycosidases"/>
    <property type="match status" value="1"/>
</dbReference>
<dbReference type="GO" id="GO:0005990">
    <property type="term" value="P:lactose catabolic process"/>
    <property type="evidence" value="ECO:0007669"/>
    <property type="project" value="TreeGrafter"/>
</dbReference>
<dbReference type="InterPro" id="IPR036156">
    <property type="entry name" value="Beta-gal/glucu_dom_sf"/>
</dbReference>
<dbReference type="GO" id="GO:0009341">
    <property type="term" value="C:beta-galactosidase complex"/>
    <property type="evidence" value="ECO:0007669"/>
    <property type="project" value="InterPro"/>
</dbReference>
<feature type="site" description="Transition state stabilizer" evidence="11">
    <location>
        <position position="353"/>
    </location>
</feature>
<dbReference type="Pfam" id="PF16353">
    <property type="entry name" value="LacZ_4"/>
    <property type="match status" value="1"/>
</dbReference>
<evidence type="ECO:0000259" key="12">
    <source>
        <dbReference type="SMART" id="SM01038"/>
    </source>
</evidence>